<dbReference type="Proteomes" id="UP001614394">
    <property type="component" value="Unassembled WGS sequence"/>
</dbReference>
<evidence type="ECO:0000259" key="1">
    <source>
        <dbReference type="PROSITE" id="PS51819"/>
    </source>
</evidence>
<evidence type="ECO:0000313" key="3">
    <source>
        <dbReference type="Proteomes" id="UP001614394"/>
    </source>
</evidence>
<sequence length="129" mass="13917">MSVELNHTIIFARDNRASAEFLAGILGLKAGAQWGPFVPVETSNGVTLDFASVGPEKVAAQHYAFLVSEEEFTASFERIQQAGLTYYADPGLKKPGEINHNDGGRGVYFLDPDGHGMELITRPYGSGGR</sequence>
<dbReference type="InterPro" id="IPR029068">
    <property type="entry name" value="Glyas_Bleomycin-R_OHBP_Dase"/>
</dbReference>
<reference evidence="2 3" key="1">
    <citation type="submission" date="2024-10" db="EMBL/GenBank/DDBJ databases">
        <title>The Natural Products Discovery Center: Release of the First 8490 Sequenced Strains for Exploring Actinobacteria Biosynthetic Diversity.</title>
        <authorList>
            <person name="Kalkreuter E."/>
            <person name="Kautsar S.A."/>
            <person name="Yang D."/>
            <person name="Bader C.D."/>
            <person name="Teijaro C.N."/>
            <person name="Fluegel L."/>
            <person name="Davis C.M."/>
            <person name="Simpson J.R."/>
            <person name="Lauterbach L."/>
            <person name="Steele A.D."/>
            <person name="Gui C."/>
            <person name="Meng S."/>
            <person name="Li G."/>
            <person name="Viehrig K."/>
            <person name="Ye F."/>
            <person name="Su P."/>
            <person name="Kiefer A.F."/>
            <person name="Nichols A."/>
            <person name="Cepeda A.J."/>
            <person name="Yan W."/>
            <person name="Fan B."/>
            <person name="Jiang Y."/>
            <person name="Adhikari A."/>
            <person name="Zheng C.-J."/>
            <person name="Schuster L."/>
            <person name="Cowan T.M."/>
            <person name="Smanski M.J."/>
            <person name="Chevrette M.G."/>
            <person name="De Carvalho L.P.S."/>
            <person name="Shen B."/>
        </authorList>
    </citation>
    <scope>NUCLEOTIDE SEQUENCE [LARGE SCALE GENOMIC DNA]</scope>
    <source>
        <strain evidence="2 3">NPDC053399</strain>
    </source>
</reference>
<dbReference type="CDD" id="cd08351">
    <property type="entry name" value="ChaP_like"/>
    <property type="match status" value="1"/>
</dbReference>
<dbReference type="InterPro" id="IPR004360">
    <property type="entry name" value="Glyas_Fos-R_dOase_dom"/>
</dbReference>
<feature type="domain" description="VOC" evidence="1">
    <location>
        <begin position="4"/>
        <end position="122"/>
    </location>
</feature>
<organism evidence="2 3">
    <name type="scientific">Streptomyces fildesensis</name>
    <dbReference type="NCBI Taxonomy" id="375757"/>
    <lineage>
        <taxon>Bacteria</taxon>
        <taxon>Bacillati</taxon>
        <taxon>Actinomycetota</taxon>
        <taxon>Actinomycetes</taxon>
        <taxon>Kitasatosporales</taxon>
        <taxon>Streptomycetaceae</taxon>
        <taxon>Streptomyces</taxon>
    </lineage>
</organism>
<dbReference type="EMBL" id="JBITYG010000004">
    <property type="protein sequence ID" value="MFI9102086.1"/>
    <property type="molecule type" value="Genomic_DNA"/>
</dbReference>
<evidence type="ECO:0000313" key="2">
    <source>
        <dbReference type="EMBL" id="MFI9102086.1"/>
    </source>
</evidence>
<protein>
    <submittedName>
        <fullName evidence="2">VOC family protein</fullName>
    </submittedName>
</protein>
<dbReference type="Gene3D" id="3.10.180.10">
    <property type="entry name" value="2,3-Dihydroxybiphenyl 1,2-Dioxygenase, domain 1"/>
    <property type="match status" value="1"/>
</dbReference>
<proteinExistence type="predicted"/>
<dbReference type="InterPro" id="IPR037523">
    <property type="entry name" value="VOC_core"/>
</dbReference>
<name>A0ABW8C9N9_9ACTN</name>
<dbReference type="PROSITE" id="PS51819">
    <property type="entry name" value="VOC"/>
    <property type="match status" value="1"/>
</dbReference>
<gene>
    <name evidence="2" type="ORF">ACIGXA_16335</name>
</gene>
<dbReference type="Pfam" id="PF00903">
    <property type="entry name" value="Glyoxalase"/>
    <property type="match status" value="1"/>
</dbReference>
<dbReference type="SUPFAM" id="SSF54593">
    <property type="entry name" value="Glyoxalase/Bleomycin resistance protein/Dihydroxybiphenyl dioxygenase"/>
    <property type="match status" value="1"/>
</dbReference>
<accession>A0ABW8C9N9</accession>
<comment type="caution">
    <text evidence="2">The sequence shown here is derived from an EMBL/GenBank/DDBJ whole genome shotgun (WGS) entry which is preliminary data.</text>
</comment>
<dbReference type="RefSeq" id="WP_399649254.1">
    <property type="nucleotide sequence ID" value="NZ_JBITYG010000004.1"/>
</dbReference>
<keyword evidence="3" id="KW-1185">Reference proteome</keyword>